<dbReference type="Gene3D" id="3.40.50.150">
    <property type="entry name" value="Vaccinia Virus protein VP39"/>
    <property type="match status" value="1"/>
</dbReference>
<name>A0A1F5YK08_9BACT</name>
<dbReference type="Proteomes" id="UP000177396">
    <property type="component" value="Unassembled WGS sequence"/>
</dbReference>
<protein>
    <recommendedName>
        <fullName evidence="1">Methyltransferase type 11 domain-containing protein</fullName>
    </recommendedName>
</protein>
<gene>
    <name evidence="2" type="ORF">A2153_05290</name>
</gene>
<dbReference type="PANTHER" id="PTHR43861:SF1">
    <property type="entry name" value="TRANS-ACONITATE 2-METHYLTRANSFERASE"/>
    <property type="match status" value="1"/>
</dbReference>
<dbReference type="EMBL" id="MFJB01000028">
    <property type="protein sequence ID" value="OGG00202.1"/>
    <property type="molecule type" value="Genomic_DNA"/>
</dbReference>
<evidence type="ECO:0000313" key="3">
    <source>
        <dbReference type="Proteomes" id="UP000177396"/>
    </source>
</evidence>
<dbReference type="SUPFAM" id="SSF53335">
    <property type="entry name" value="S-adenosyl-L-methionine-dependent methyltransferases"/>
    <property type="match status" value="1"/>
</dbReference>
<accession>A0A1F5YK08</accession>
<dbReference type="InterPro" id="IPR013216">
    <property type="entry name" value="Methyltransf_11"/>
</dbReference>
<evidence type="ECO:0000259" key="1">
    <source>
        <dbReference type="Pfam" id="PF08241"/>
    </source>
</evidence>
<dbReference type="GO" id="GO:0008757">
    <property type="term" value="F:S-adenosylmethionine-dependent methyltransferase activity"/>
    <property type="evidence" value="ECO:0007669"/>
    <property type="project" value="InterPro"/>
</dbReference>
<dbReference type="InterPro" id="IPR029063">
    <property type="entry name" value="SAM-dependent_MTases_sf"/>
</dbReference>
<reference evidence="2 3" key="1">
    <citation type="journal article" date="2016" name="Nat. Commun.">
        <title>Thousands of microbial genomes shed light on interconnected biogeochemical processes in an aquifer system.</title>
        <authorList>
            <person name="Anantharaman K."/>
            <person name="Brown C.T."/>
            <person name="Hug L.A."/>
            <person name="Sharon I."/>
            <person name="Castelle C.J."/>
            <person name="Probst A.J."/>
            <person name="Thomas B.C."/>
            <person name="Singh A."/>
            <person name="Wilkins M.J."/>
            <person name="Karaoz U."/>
            <person name="Brodie E.L."/>
            <person name="Williams K.H."/>
            <person name="Hubbard S.S."/>
            <person name="Banfield J.F."/>
        </authorList>
    </citation>
    <scope>NUCLEOTIDE SEQUENCE [LARGE SCALE GENOMIC DNA]</scope>
</reference>
<comment type="caution">
    <text evidence="2">The sequence shown here is derived from an EMBL/GenBank/DDBJ whole genome shotgun (WGS) entry which is preliminary data.</text>
</comment>
<dbReference type="CDD" id="cd02440">
    <property type="entry name" value="AdoMet_MTases"/>
    <property type="match status" value="1"/>
</dbReference>
<dbReference type="AlphaFoldDB" id="A0A1F5YK08"/>
<proteinExistence type="predicted"/>
<organism evidence="2 3">
    <name type="scientific">Candidatus Gottesmanbacteria bacterium RBG_16_38_7b</name>
    <dbReference type="NCBI Taxonomy" id="1798372"/>
    <lineage>
        <taxon>Bacteria</taxon>
        <taxon>Candidatus Gottesmaniibacteriota</taxon>
    </lineage>
</organism>
<feature type="domain" description="Methyltransferase type 11" evidence="1">
    <location>
        <begin position="43"/>
        <end position="134"/>
    </location>
</feature>
<evidence type="ECO:0000313" key="2">
    <source>
        <dbReference type="EMBL" id="OGG00202.1"/>
    </source>
</evidence>
<dbReference type="Pfam" id="PF08241">
    <property type="entry name" value="Methyltransf_11"/>
    <property type="match status" value="1"/>
</dbReference>
<dbReference type="PANTHER" id="PTHR43861">
    <property type="entry name" value="TRANS-ACONITATE 2-METHYLTRANSFERASE-RELATED"/>
    <property type="match status" value="1"/>
</dbReference>
<sequence length="220" mass="25871">MIDVKKLYDTRFTTYERIRKVVLWQILCRDFLQKYVNKKDTVVDIGAGNCEFINNIKAHKKYAVDINKDIIKKANKDITVKIAPVKFLNSIFPKNSLDVIFMSNLLEHLDSKEDIFRLLNESFVVLKSGGRLLIMQPDISLVGSSYWDFFDHKVAITYASLTEVLLTIGFTIMDHRYPFLPYSTKVKYLPLWPPFLRIYLKLRLLHYLFGKQFFICAQKK</sequence>